<feature type="signal peptide" evidence="1">
    <location>
        <begin position="1"/>
        <end position="20"/>
    </location>
</feature>
<dbReference type="Proteomes" id="UP001362999">
    <property type="component" value="Unassembled WGS sequence"/>
</dbReference>
<evidence type="ECO:0000313" key="3">
    <source>
        <dbReference type="Proteomes" id="UP001362999"/>
    </source>
</evidence>
<keyword evidence="3" id="KW-1185">Reference proteome</keyword>
<protein>
    <recommendedName>
        <fullName evidence="4">Secreted protein</fullName>
    </recommendedName>
</protein>
<sequence>MLRCLLALRQLCLFSRHILPGVIVLQALPNGTNSSLESCCIHVHRVKYVKSGSTKCGHRVGVAFASGKRLLSDFV</sequence>
<reference evidence="2 3" key="1">
    <citation type="journal article" date="2024" name="J Genomics">
        <title>Draft genome sequencing and assembly of Favolaschia claudopus CIRM-BRFM 2984 isolated from oak limbs.</title>
        <authorList>
            <person name="Navarro D."/>
            <person name="Drula E."/>
            <person name="Chaduli D."/>
            <person name="Cazenave R."/>
            <person name="Ahrendt S."/>
            <person name="Wang J."/>
            <person name="Lipzen A."/>
            <person name="Daum C."/>
            <person name="Barry K."/>
            <person name="Grigoriev I.V."/>
            <person name="Favel A."/>
            <person name="Rosso M.N."/>
            <person name="Martin F."/>
        </authorList>
    </citation>
    <scope>NUCLEOTIDE SEQUENCE [LARGE SCALE GENOMIC DNA]</scope>
    <source>
        <strain evidence="2 3">CIRM-BRFM 2984</strain>
    </source>
</reference>
<evidence type="ECO:0000313" key="2">
    <source>
        <dbReference type="EMBL" id="KAK7007217.1"/>
    </source>
</evidence>
<name>A0AAW0AFL0_9AGAR</name>
<feature type="chain" id="PRO_5043474538" description="Secreted protein" evidence="1">
    <location>
        <begin position="21"/>
        <end position="75"/>
    </location>
</feature>
<organism evidence="2 3">
    <name type="scientific">Favolaschia claudopus</name>
    <dbReference type="NCBI Taxonomy" id="2862362"/>
    <lineage>
        <taxon>Eukaryota</taxon>
        <taxon>Fungi</taxon>
        <taxon>Dikarya</taxon>
        <taxon>Basidiomycota</taxon>
        <taxon>Agaricomycotina</taxon>
        <taxon>Agaricomycetes</taxon>
        <taxon>Agaricomycetidae</taxon>
        <taxon>Agaricales</taxon>
        <taxon>Marasmiineae</taxon>
        <taxon>Mycenaceae</taxon>
        <taxon>Favolaschia</taxon>
    </lineage>
</organism>
<proteinExistence type="predicted"/>
<keyword evidence="1" id="KW-0732">Signal</keyword>
<dbReference type="AlphaFoldDB" id="A0AAW0AFL0"/>
<comment type="caution">
    <text evidence="2">The sequence shown here is derived from an EMBL/GenBank/DDBJ whole genome shotgun (WGS) entry which is preliminary data.</text>
</comment>
<evidence type="ECO:0008006" key="4">
    <source>
        <dbReference type="Google" id="ProtNLM"/>
    </source>
</evidence>
<dbReference type="EMBL" id="JAWWNJ010000072">
    <property type="protein sequence ID" value="KAK7007217.1"/>
    <property type="molecule type" value="Genomic_DNA"/>
</dbReference>
<accession>A0AAW0AFL0</accession>
<evidence type="ECO:0000256" key="1">
    <source>
        <dbReference type="SAM" id="SignalP"/>
    </source>
</evidence>
<gene>
    <name evidence="2" type="ORF">R3P38DRAFT_1677897</name>
</gene>